<comment type="caution">
    <text evidence="1">The sequence shown here is derived from an EMBL/GenBank/DDBJ whole genome shotgun (WGS) entry which is preliminary data.</text>
</comment>
<feature type="non-terminal residue" evidence="1">
    <location>
        <position position="1"/>
    </location>
</feature>
<dbReference type="EMBL" id="CAJVPU010006104">
    <property type="protein sequence ID" value="CAG8556716.1"/>
    <property type="molecule type" value="Genomic_DNA"/>
</dbReference>
<proteinExistence type="predicted"/>
<dbReference type="Proteomes" id="UP000789702">
    <property type="component" value="Unassembled WGS sequence"/>
</dbReference>
<gene>
    <name evidence="1" type="ORF">DHETER_LOCUS5466</name>
</gene>
<organism evidence="1 2">
    <name type="scientific">Dentiscutata heterogama</name>
    <dbReference type="NCBI Taxonomy" id="1316150"/>
    <lineage>
        <taxon>Eukaryota</taxon>
        <taxon>Fungi</taxon>
        <taxon>Fungi incertae sedis</taxon>
        <taxon>Mucoromycota</taxon>
        <taxon>Glomeromycotina</taxon>
        <taxon>Glomeromycetes</taxon>
        <taxon>Diversisporales</taxon>
        <taxon>Gigasporaceae</taxon>
        <taxon>Dentiscutata</taxon>
    </lineage>
</organism>
<accession>A0ACA9M327</accession>
<evidence type="ECO:0000313" key="2">
    <source>
        <dbReference type="Proteomes" id="UP000789702"/>
    </source>
</evidence>
<reference evidence="1" key="1">
    <citation type="submission" date="2021-06" db="EMBL/GenBank/DDBJ databases">
        <authorList>
            <person name="Kallberg Y."/>
            <person name="Tangrot J."/>
            <person name="Rosling A."/>
        </authorList>
    </citation>
    <scope>NUCLEOTIDE SEQUENCE</scope>
    <source>
        <strain evidence="1">IL203A</strain>
    </source>
</reference>
<name>A0ACA9M327_9GLOM</name>
<sequence length="132" mass="14874">PEILRKKEYTEEADIYSFGVIMTEVSNGKPPYHDNDDNAIIPKICDGSLRPEFAEGTPKNYVDLAKTCMDNDKAKRPNAVKLCETLSNWIYNEKFFENSEKIKIESSTVLETGNLTDDNSTDDNLTDESALS</sequence>
<keyword evidence="2" id="KW-1185">Reference proteome</keyword>
<protein>
    <submittedName>
        <fullName evidence="1">11673_t:CDS:1</fullName>
    </submittedName>
</protein>
<evidence type="ECO:0000313" key="1">
    <source>
        <dbReference type="EMBL" id="CAG8556716.1"/>
    </source>
</evidence>